<feature type="compositionally biased region" description="Low complexity" evidence="6">
    <location>
        <begin position="312"/>
        <end position="331"/>
    </location>
</feature>
<keyword evidence="3" id="KW-0805">Transcription regulation</keyword>
<feature type="compositionally biased region" description="Polar residues" evidence="6">
    <location>
        <begin position="285"/>
        <end position="311"/>
    </location>
</feature>
<dbReference type="AlphaFoldDB" id="A0AA35ZCG9"/>
<feature type="compositionally biased region" description="Polar residues" evidence="6">
    <location>
        <begin position="103"/>
        <end position="118"/>
    </location>
</feature>
<sequence>MEQTQPPSSEPPPASTTPPITTTSSTTSPEQPQQSQPQPLSATSSSSSSSLQALPPYVNPNPNPKHPNPPISQPLQPQPLNPMLRTPFSRPWQQNPPPFPHFSSITNHATAPSSSLTSIPPPQRGGMAIGVPAHGPSPQPPTSFSSLTPSSFGSQFGGGLGRPGTVSMPESATSTSTPQVRQSISGMPGVGMMGSLGSNSSLRPSGVPASHPQRPLQSSLRPQTGANNQTASQNFQDHGLLRLPSVGSPGTPSPTTPQTSQPHNQPWLSSTSQGKPPLAPPSFRPQISPQSLQNRSHLPSQPQNPISTSTNQPQISSSLQSQPSSLTQQPQEHYTLPPSRVPQTLTHQQQLARNRGLGNQRPFAPGGGPPSGVAPPPVFNRAPAGMEASEPCNRIISKRSIHEIVAQIDPGERLDPEVDDILVDIADDFVESITTYACSLAKHRKSNTLESKDILLHLEKNWNMSLPGFGGDEIKCYKKPFGNDVHRERLAAIKKSIAAAETPNLKSSGGQAGGGGGGGGAKGHPAKAPGLVIGSPNPKGRETT</sequence>
<feature type="compositionally biased region" description="Low complexity" evidence="6">
    <location>
        <begin position="142"/>
        <end position="154"/>
    </location>
</feature>
<dbReference type="GO" id="GO:0003677">
    <property type="term" value="F:DNA binding"/>
    <property type="evidence" value="ECO:0007669"/>
    <property type="project" value="TreeGrafter"/>
</dbReference>
<keyword evidence="9" id="KW-1185">Reference proteome</keyword>
<name>A0AA35ZCG9_LACSI</name>
<feature type="region of interest" description="Disordered" evidence="6">
    <location>
        <begin position="1"/>
        <end position="385"/>
    </location>
</feature>
<dbReference type="Gene3D" id="1.10.20.10">
    <property type="entry name" value="Histone, subunit A"/>
    <property type="match status" value="1"/>
</dbReference>
<dbReference type="InterPro" id="IPR003228">
    <property type="entry name" value="TFIID_TAF12_dom"/>
</dbReference>
<dbReference type="GO" id="GO:0046982">
    <property type="term" value="F:protein heterodimerization activity"/>
    <property type="evidence" value="ECO:0007669"/>
    <property type="project" value="InterPro"/>
</dbReference>
<evidence type="ECO:0000256" key="3">
    <source>
        <dbReference type="ARBA" id="ARBA00023015"/>
    </source>
</evidence>
<evidence type="ECO:0000259" key="7">
    <source>
        <dbReference type="Pfam" id="PF03847"/>
    </source>
</evidence>
<feature type="compositionally biased region" description="Pro residues" evidence="6">
    <location>
        <begin position="57"/>
        <end position="80"/>
    </location>
</feature>
<feature type="domain" description="Transcription initiation factor TFIID subunit 12" evidence="7">
    <location>
        <begin position="397"/>
        <end position="464"/>
    </location>
</feature>
<evidence type="ECO:0000256" key="1">
    <source>
        <dbReference type="ARBA" id="ARBA00004123"/>
    </source>
</evidence>
<dbReference type="GO" id="GO:0005669">
    <property type="term" value="C:transcription factor TFIID complex"/>
    <property type="evidence" value="ECO:0007669"/>
    <property type="project" value="InterPro"/>
</dbReference>
<dbReference type="Proteomes" id="UP001177003">
    <property type="component" value="Chromosome 6"/>
</dbReference>
<dbReference type="GO" id="GO:0000124">
    <property type="term" value="C:SAGA complex"/>
    <property type="evidence" value="ECO:0007669"/>
    <property type="project" value="InterPro"/>
</dbReference>
<evidence type="ECO:0000313" key="9">
    <source>
        <dbReference type="Proteomes" id="UP001177003"/>
    </source>
</evidence>
<reference evidence="8" key="1">
    <citation type="submission" date="2023-04" db="EMBL/GenBank/DDBJ databases">
        <authorList>
            <person name="Vijverberg K."/>
            <person name="Xiong W."/>
            <person name="Schranz E."/>
        </authorList>
    </citation>
    <scope>NUCLEOTIDE SEQUENCE</scope>
</reference>
<keyword evidence="5" id="KW-0539">Nucleus</keyword>
<feature type="compositionally biased region" description="Polar residues" evidence="6">
    <location>
        <begin position="215"/>
        <end position="236"/>
    </location>
</feature>
<comment type="subcellular location">
    <subcellularLocation>
        <location evidence="1">Nucleus</location>
    </subcellularLocation>
</comment>
<dbReference type="GO" id="GO:0051123">
    <property type="term" value="P:RNA polymerase II preinitiation complex assembly"/>
    <property type="evidence" value="ECO:0007669"/>
    <property type="project" value="TreeGrafter"/>
</dbReference>
<feature type="compositionally biased region" description="Gly residues" evidence="6">
    <location>
        <begin position="510"/>
        <end position="522"/>
    </location>
</feature>
<dbReference type="SUPFAM" id="SSF47113">
    <property type="entry name" value="Histone-fold"/>
    <property type="match status" value="1"/>
</dbReference>
<dbReference type="FunFam" id="1.10.20.10:FF:000011">
    <property type="entry name" value="Transcription initiation factor TFIID subunit 12"/>
    <property type="match status" value="1"/>
</dbReference>
<gene>
    <name evidence="8" type="ORF">LSALG_LOCUS28667</name>
</gene>
<protein>
    <recommendedName>
        <fullName evidence="7">Transcription initiation factor TFIID subunit 12 domain-containing protein</fullName>
    </recommendedName>
</protein>
<feature type="compositionally biased region" description="Polar residues" evidence="6">
    <location>
        <begin position="341"/>
        <end position="352"/>
    </location>
</feature>
<comment type="similarity">
    <text evidence="2">Belongs to the TAF12 family.</text>
</comment>
<dbReference type="PANTHER" id="PTHR12264:SF21">
    <property type="entry name" value="TRANSCRIPTION INITIATION FACTOR TFIID SUBUNIT 12"/>
    <property type="match status" value="1"/>
</dbReference>
<dbReference type="GO" id="GO:0017025">
    <property type="term" value="F:TBP-class protein binding"/>
    <property type="evidence" value="ECO:0007669"/>
    <property type="project" value="TreeGrafter"/>
</dbReference>
<dbReference type="InterPro" id="IPR009072">
    <property type="entry name" value="Histone-fold"/>
</dbReference>
<evidence type="ECO:0000313" key="8">
    <source>
        <dbReference type="EMBL" id="CAI9289427.1"/>
    </source>
</evidence>
<evidence type="ECO:0000256" key="2">
    <source>
        <dbReference type="ARBA" id="ARBA00007530"/>
    </source>
</evidence>
<keyword evidence="4" id="KW-0804">Transcription</keyword>
<dbReference type="Pfam" id="PF03847">
    <property type="entry name" value="TFIID_20kDa"/>
    <property type="match status" value="1"/>
</dbReference>
<feature type="compositionally biased region" description="Polar residues" evidence="6">
    <location>
        <begin position="168"/>
        <end position="185"/>
    </location>
</feature>
<feature type="compositionally biased region" description="Low complexity" evidence="6">
    <location>
        <begin position="17"/>
        <end position="56"/>
    </location>
</feature>
<feature type="compositionally biased region" description="Polar residues" evidence="6">
    <location>
        <begin position="263"/>
        <end position="274"/>
    </location>
</feature>
<dbReference type="EMBL" id="OX465082">
    <property type="protein sequence ID" value="CAI9289427.1"/>
    <property type="molecule type" value="Genomic_DNA"/>
</dbReference>
<proteinExistence type="inferred from homology"/>
<dbReference type="CDD" id="cd07981">
    <property type="entry name" value="HFD_TAF12"/>
    <property type="match status" value="1"/>
</dbReference>
<feature type="region of interest" description="Disordered" evidence="6">
    <location>
        <begin position="501"/>
        <end position="544"/>
    </location>
</feature>
<evidence type="ECO:0000256" key="6">
    <source>
        <dbReference type="SAM" id="MobiDB-lite"/>
    </source>
</evidence>
<organism evidence="8 9">
    <name type="scientific">Lactuca saligna</name>
    <name type="common">Willowleaf lettuce</name>
    <dbReference type="NCBI Taxonomy" id="75948"/>
    <lineage>
        <taxon>Eukaryota</taxon>
        <taxon>Viridiplantae</taxon>
        <taxon>Streptophyta</taxon>
        <taxon>Embryophyta</taxon>
        <taxon>Tracheophyta</taxon>
        <taxon>Spermatophyta</taxon>
        <taxon>Magnoliopsida</taxon>
        <taxon>eudicotyledons</taxon>
        <taxon>Gunneridae</taxon>
        <taxon>Pentapetalae</taxon>
        <taxon>asterids</taxon>
        <taxon>campanulids</taxon>
        <taxon>Asterales</taxon>
        <taxon>Asteraceae</taxon>
        <taxon>Cichorioideae</taxon>
        <taxon>Cichorieae</taxon>
        <taxon>Lactucinae</taxon>
        <taxon>Lactuca</taxon>
    </lineage>
</organism>
<dbReference type="PANTHER" id="PTHR12264">
    <property type="entry name" value="TRANSCRIPTION INITIATION FACTOR TFIID SUBUNIT 12"/>
    <property type="match status" value="1"/>
</dbReference>
<evidence type="ECO:0000256" key="4">
    <source>
        <dbReference type="ARBA" id="ARBA00023163"/>
    </source>
</evidence>
<accession>A0AA35ZCG9</accession>
<evidence type="ECO:0000256" key="5">
    <source>
        <dbReference type="ARBA" id="ARBA00023242"/>
    </source>
</evidence>
<dbReference type="InterPro" id="IPR037794">
    <property type="entry name" value="TAF12"/>
</dbReference>